<accession>A0AAU6Q757</accession>
<dbReference type="Gene3D" id="1.10.150.130">
    <property type="match status" value="1"/>
</dbReference>
<dbReference type="InterPro" id="IPR013762">
    <property type="entry name" value="Integrase-like_cat_sf"/>
</dbReference>
<reference evidence="7" key="1">
    <citation type="submission" date="2024-03" db="EMBL/GenBank/DDBJ databases">
        <title>Deinococcus weizhi sp. nov., isolated from human skin.</title>
        <authorList>
            <person name="Wei Z."/>
            <person name="Tian F."/>
            <person name="Yang C."/>
            <person name="Xin L.T."/>
            <person name="Wen Z.J."/>
            <person name="Lan K.C."/>
            <person name="Yu L."/>
            <person name="Zhe W."/>
            <person name="Dan F.D."/>
            <person name="Jun W."/>
            <person name="Rui Z."/>
            <person name="Yong X.J."/>
            <person name="Ting Y."/>
            <person name="Wei X."/>
            <person name="Xu Z.G."/>
            <person name="Xin Z."/>
            <person name="Dong F.G."/>
            <person name="Ni X.M."/>
            <person name="Zheng M.G."/>
            <person name="Chun Y."/>
            <person name="Qian W.X."/>
        </authorList>
    </citation>
    <scope>NUCLEOTIDE SEQUENCE</scope>
    <source>
        <strain evidence="7">VB142</strain>
    </source>
</reference>
<feature type="domain" description="Core-binding (CB)" evidence="6">
    <location>
        <begin position="44"/>
        <end position="122"/>
    </location>
</feature>
<dbReference type="EMBL" id="CP149783">
    <property type="protein sequence ID" value="WYF46091.1"/>
    <property type="molecule type" value="Genomic_DNA"/>
</dbReference>
<dbReference type="Pfam" id="PF00589">
    <property type="entry name" value="Phage_integrase"/>
    <property type="match status" value="1"/>
</dbReference>
<evidence type="ECO:0000256" key="4">
    <source>
        <dbReference type="PROSITE-ProRule" id="PRU01248"/>
    </source>
</evidence>
<evidence type="ECO:0000259" key="5">
    <source>
        <dbReference type="PROSITE" id="PS51898"/>
    </source>
</evidence>
<dbReference type="PANTHER" id="PTHR30349:SF81">
    <property type="entry name" value="TYROSINE RECOMBINASE XERC"/>
    <property type="match status" value="1"/>
</dbReference>
<dbReference type="SUPFAM" id="SSF56349">
    <property type="entry name" value="DNA breaking-rejoining enzymes"/>
    <property type="match status" value="1"/>
</dbReference>
<dbReference type="PROSITE" id="PS51898">
    <property type="entry name" value="TYR_RECOMBINASE"/>
    <property type="match status" value="1"/>
</dbReference>
<dbReference type="Gene3D" id="1.10.443.10">
    <property type="entry name" value="Intergrase catalytic core"/>
    <property type="match status" value="1"/>
</dbReference>
<evidence type="ECO:0000259" key="6">
    <source>
        <dbReference type="PROSITE" id="PS51900"/>
    </source>
</evidence>
<dbReference type="PROSITE" id="PS51900">
    <property type="entry name" value="CB"/>
    <property type="match status" value="1"/>
</dbReference>
<dbReference type="PANTHER" id="PTHR30349">
    <property type="entry name" value="PHAGE INTEGRASE-RELATED"/>
    <property type="match status" value="1"/>
</dbReference>
<dbReference type="CDD" id="cd00397">
    <property type="entry name" value="DNA_BRE_C"/>
    <property type="match status" value="1"/>
</dbReference>
<proteinExistence type="predicted"/>
<dbReference type="GO" id="GO:0015074">
    <property type="term" value="P:DNA integration"/>
    <property type="evidence" value="ECO:0007669"/>
    <property type="project" value="UniProtKB-KW"/>
</dbReference>
<evidence type="ECO:0000313" key="7">
    <source>
        <dbReference type="EMBL" id="WYF46091.1"/>
    </source>
</evidence>
<dbReference type="InterPro" id="IPR002104">
    <property type="entry name" value="Integrase_catalytic"/>
</dbReference>
<organism evidence="7">
    <name type="scientific">Deinococcus sp. VB142</name>
    <dbReference type="NCBI Taxonomy" id="3112952"/>
    <lineage>
        <taxon>Bacteria</taxon>
        <taxon>Thermotogati</taxon>
        <taxon>Deinococcota</taxon>
        <taxon>Deinococci</taxon>
        <taxon>Deinococcales</taxon>
        <taxon>Deinococcaceae</taxon>
        <taxon>Deinococcus</taxon>
    </lineage>
</organism>
<name>A0AAU6Q757_9DEIO</name>
<dbReference type="InterPro" id="IPR044068">
    <property type="entry name" value="CB"/>
</dbReference>
<feature type="domain" description="Tyr recombinase" evidence="5">
    <location>
        <begin position="146"/>
        <end position="308"/>
    </location>
</feature>
<protein>
    <submittedName>
        <fullName evidence="7">Tyrosine-type recombinase/integrase</fullName>
    </submittedName>
</protein>
<dbReference type="AlphaFoldDB" id="A0AAU6Q757"/>
<evidence type="ECO:0000256" key="3">
    <source>
        <dbReference type="ARBA" id="ARBA00023172"/>
    </source>
</evidence>
<dbReference type="InterPro" id="IPR050090">
    <property type="entry name" value="Tyrosine_recombinase_XerCD"/>
</dbReference>
<evidence type="ECO:0000256" key="1">
    <source>
        <dbReference type="ARBA" id="ARBA00022908"/>
    </source>
</evidence>
<dbReference type="GO" id="GO:0003677">
    <property type="term" value="F:DNA binding"/>
    <property type="evidence" value="ECO:0007669"/>
    <property type="project" value="UniProtKB-UniRule"/>
</dbReference>
<evidence type="ECO:0000256" key="2">
    <source>
        <dbReference type="ARBA" id="ARBA00023125"/>
    </source>
</evidence>
<dbReference type="InterPro" id="IPR004107">
    <property type="entry name" value="Integrase_SAM-like_N"/>
</dbReference>
<dbReference type="GO" id="GO:0006310">
    <property type="term" value="P:DNA recombination"/>
    <property type="evidence" value="ECO:0007669"/>
    <property type="project" value="UniProtKB-KW"/>
</dbReference>
<keyword evidence="1" id="KW-0229">DNA integration</keyword>
<keyword evidence="3" id="KW-0233">DNA recombination</keyword>
<keyword evidence="2 4" id="KW-0238">DNA-binding</keyword>
<dbReference type="Pfam" id="PF02899">
    <property type="entry name" value="Phage_int_SAM_1"/>
    <property type="match status" value="1"/>
</dbReference>
<gene>
    <name evidence="7" type="ORF">WDJ50_16865</name>
</gene>
<dbReference type="InterPro" id="IPR011010">
    <property type="entry name" value="DNA_brk_join_enz"/>
</dbReference>
<sequence length="310" mass="35131">MTLARFQEDPLAPAQEWIAWPSEERRRRAVEACALRDRETLWSLTLAHQTRRHGVASTQTLRKYRLGMQRWIEFTGSYAIGLLQAEPEHADLWLRRMEAEGLKPMSVGVYLAGARAFYQALRWAKATRLDPFRDVRPQRDKVRPQDKRQPYTEDELEKLLTLADADMRVLLLLGASAGLRASEIVNLRWGDIDKADAIATVTGKGRKTRRVILSGSLLTALDELVRIAPEQRVIGRSPEAARLRMKALCHQAGVTYKGLHALRHSAGTRLVRAGFALQDIAEHLGHSDVATARIYGKWADDRLRDFLKGQ</sequence>
<dbReference type="RefSeq" id="WP_339097512.1">
    <property type="nucleotide sequence ID" value="NZ_CP149783.1"/>
</dbReference>
<dbReference type="InterPro" id="IPR010998">
    <property type="entry name" value="Integrase_recombinase_N"/>
</dbReference>